<accession>A0A2G7TA63</accession>
<dbReference type="Gene3D" id="3.30.420.10">
    <property type="entry name" value="Ribonuclease H-like superfamily/Ribonuclease H"/>
    <property type="match status" value="1"/>
</dbReference>
<dbReference type="PROSITE" id="PS50879">
    <property type="entry name" value="RNASE_H_1"/>
    <property type="match status" value="1"/>
</dbReference>
<dbReference type="AlphaFoldDB" id="A0A2G7TA63"/>
<proteinExistence type="predicted"/>
<dbReference type="InterPro" id="IPR036397">
    <property type="entry name" value="RNaseH_sf"/>
</dbReference>
<dbReference type="GO" id="GO:0004523">
    <property type="term" value="F:RNA-DNA hybrid ribonuclease activity"/>
    <property type="evidence" value="ECO:0007669"/>
    <property type="project" value="InterPro"/>
</dbReference>
<dbReference type="EMBL" id="PEKC01000011">
    <property type="protein sequence ID" value="PII36795.1"/>
    <property type="molecule type" value="Genomic_DNA"/>
</dbReference>
<dbReference type="PANTHER" id="PTHR47723">
    <property type="entry name" value="OS05G0353850 PROTEIN"/>
    <property type="match status" value="1"/>
</dbReference>
<organism evidence="2">
    <name type="scientific">Chryseobacterium sp. B5</name>
    <dbReference type="NCBI Taxonomy" id="2050562"/>
    <lineage>
        <taxon>Bacteria</taxon>
        <taxon>Pseudomonadati</taxon>
        <taxon>Bacteroidota</taxon>
        <taxon>Flavobacteriia</taxon>
        <taxon>Flavobacteriales</taxon>
        <taxon>Weeksellaceae</taxon>
        <taxon>Chryseobacterium group</taxon>
        <taxon>Chryseobacterium</taxon>
    </lineage>
</organism>
<evidence type="ECO:0000313" key="2">
    <source>
        <dbReference type="EMBL" id="PII36795.1"/>
    </source>
</evidence>
<dbReference type="Pfam" id="PF13456">
    <property type="entry name" value="RVT_3"/>
    <property type="match status" value="1"/>
</dbReference>
<protein>
    <submittedName>
        <fullName evidence="2">Ribonuclease H</fullName>
    </submittedName>
</protein>
<sequence length="154" mass="17000">MPLEKPSSRPSACGPALPDADLWTAYIDASAVPNPGRMAMGAVITAPDGRRHLLSEPCPERGCNNEAELRALMAALQALQALQARRLTIFTDSSILVEQLTPSPRPIKPIARLADLFDEARTMLTRFEHVQLRWIPRHRNTEADALAREALLQT</sequence>
<comment type="caution">
    <text evidence="2">The sequence shown here is derived from an EMBL/GenBank/DDBJ whole genome shotgun (WGS) entry which is preliminary data.</text>
</comment>
<dbReference type="InterPro" id="IPR012337">
    <property type="entry name" value="RNaseH-like_sf"/>
</dbReference>
<dbReference type="SUPFAM" id="SSF53098">
    <property type="entry name" value="Ribonuclease H-like"/>
    <property type="match status" value="1"/>
</dbReference>
<dbReference type="InterPro" id="IPR002156">
    <property type="entry name" value="RNaseH_domain"/>
</dbReference>
<feature type="domain" description="RNase H type-1" evidence="1">
    <location>
        <begin position="19"/>
        <end position="154"/>
    </location>
</feature>
<dbReference type="CDD" id="cd09279">
    <property type="entry name" value="RNase_HI_like"/>
    <property type="match status" value="1"/>
</dbReference>
<evidence type="ECO:0000259" key="1">
    <source>
        <dbReference type="PROSITE" id="PS50879"/>
    </source>
</evidence>
<name>A0A2G7TA63_9FLAO</name>
<reference evidence="2" key="1">
    <citation type="submission" date="2017-10" db="EMBL/GenBank/DDBJ databases">
        <title>Chryseobacterium sp. B5 is a hydrocarbonoclastic and plant growth promoting bacterium.</title>
        <authorList>
            <person name="Thijs S."/>
            <person name="Gkorezis P."/>
            <person name="Van Hamme J."/>
        </authorList>
    </citation>
    <scope>NUCLEOTIDE SEQUENCE</scope>
    <source>
        <strain evidence="2">B5</strain>
    </source>
</reference>
<dbReference type="GO" id="GO:0003676">
    <property type="term" value="F:nucleic acid binding"/>
    <property type="evidence" value="ECO:0007669"/>
    <property type="project" value="InterPro"/>
</dbReference>
<dbReference type="PANTHER" id="PTHR47723:SF19">
    <property type="entry name" value="POLYNUCLEOTIDYL TRANSFERASE, RIBONUCLEASE H-LIKE SUPERFAMILY PROTEIN"/>
    <property type="match status" value="1"/>
</dbReference>
<gene>
    <name evidence="2" type="ORF">CTI11_04965</name>
</gene>
<dbReference type="InterPro" id="IPR053151">
    <property type="entry name" value="RNase_H-like"/>
</dbReference>